<evidence type="ECO:0000313" key="3">
    <source>
        <dbReference type="Proteomes" id="UP000469452"/>
    </source>
</evidence>
<accession>A0A6A4ZN52</accession>
<feature type="compositionally biased region" description="Basic residues" evidence="1">
    <location>
        <begin position="1"/>
        <end position="11"/>
    </location>
</feature>
<feature type="compositionally biased region" description="Basic and acidic residues" evidence="1">
    <location>
        <begin position="17"/>
        <end position="37"/>
    </location>
</feature>
<comment type="caution">
    <text evidence="2">The sequence shown here is derived from an EMBL/GenBank/DDBJ whole genome shotgun (WGS) entry which is preliminary data.</text>
</comment>
<evidence type="ECO:0000256" key="1">
    <source>
        <dbReference type="SAM" id="MobiDB-lite"/>
    </source>
</evidence>
<evidence type="ECO:0000313" key="2">
    <source>
        <dbReference type="EMBL" id="KAF0717180.1"/>
    </source>
</evidence>
<sequence>MVLHTSRHPKAVVHAATEGHHERPIRRRDGERPDGHTVGRGITVDGDSCHIQLPSYACDAGDGDHDVRRVKATDIAVAAALVEGAVRLKRWVKGKQGGDAAPVKHEVYTTTNLRHVV</sequence>
<gene>
    <name evidence="2" type="ORF">AaE_010914</name>
</gene>
<feature type="region of interest" description="Disordered" evidence="1">
    <location>
        <begin position="1"/>
        <end position="44"/>
    </location>
</feature>
<protein>
    <submittedName>
        <fullName evidence="2">Uncharacterized protein</fullName>
    </submittedName>
</protein>
<organism evidence="2 3">
    <name type="scientific">Aphanomyces astaci</name>
    <name type="common">Crayfish plague agent</name>
    <dbReference type="NCBI Taxonomy" id="112090"/>
    <lineage>
        <taxon>Eukaryota</taxon>
        <taxon>Sar</taxon>
        <taxon>Stramenopiles</taxon>
        <taxon>Oomycota</taxon>
        <taxon>Saprolegniomycetes</taxon>
        <taxon>Saprolegniales</taxon>
        <taxon>Verrucalvaceae</taxon>
        <taxon>Aphanomyces</taxon>
    </lineage>
</organism>
<proteinExistence type="predicted"/>
<reference evidence="2 3" key="1">
    <citation type="submission" date="2019-06" db="EMBL/GenBank/DDBJ databases">
        <title>Genomics analysis of Aphanomyces spp. identifies a new class of oomycete effector associated with host adaptation.</title>
        <authorList>
            <person name="Gaulin E."/>
        </authorList>
    </citation>
    <scope>NUCLEOTIDE SEQUENCE [LARGE SCALE GENOMIC DNA]</scope>
    <source>
        <strain evidence="2 3">E</strain>
    </source>
</reference>
<dbReference type="EMBL" id="VJMI01016708">
    <property type="protein sequence ID" value="KAF0717180.1"/>
    <property type="molecule type" value="Genomic_DNA"/>
</dbReference>
<name>A0A6A4ZN52_APHAT</name>
<dbReference type="AlphaFoldDB" id="A0A6A4ZN52"/>
<dbReference type="Proteomes" id="UP000469452">
    <property type="component" value="Unassembled WGS sequence"/>
</dbReference>